<name>A0A919E8F0_9PROT</name>
<evidence type="ECO:0000256" key="12">
    <source>
        <dbReference type="ARBA" id="ARBA00022695"/>
    </source>
</evidence>
<dbReference type="Proteomes" id="UP000630923">
    <property type="component" value="Unassembled WGS sequence"/>
</dbReference>
<evidence type="ECO:0000256" key="5">
    <source>
        <dbReference type="ARBA" id="ARBA00010185"/>
    </source>
</evidence>
<reference evidence="20" key="1">
    <citation type="journal article" date="2014" name="Int. J. Syst. Evol. Microbiol.">
        <title>Complete genome sequence of Corynebacterium casei LMG S-19264T (=DSM 44701T), isolated from a smear-ripened cheese.</title>
        <authorList>
            <consortium name="US DOE Joint Genome Institute (JGI-PGF)"/>
            <person name="Walter F."/>
            <person name="Albersmeier A."/>
            <person name="Kalinowski J."/>
            <person name="Ruckert C."/>
        </authorList>
    </citation>
    <scope>NUCLEOTIDE SEQUENCE</scope>
    <source>
        <strain evidence="20">KCTC 42590</strain>
    </source>
</reference>
<evidence type="ECO:0000256" key="4">
    <source>
        <dbReference type="ARBA" id="ARBA00005189"/>
    </source>
</evidence>
<proteinExistence type="inferred from homology"/>
<dbReference type="GO" id="GO:0016024">
    <property type="term" value="P:CDP-diacylglycerol biosynthetic process"/>
    <property type="evidence" value="ECO:0007669"/>
    <property type="project" value="TreeGrafter"/>
</dbReference>
<feature type="transmembrane region" description="Helical" evidence="19">
    <location>
        <begin position="183"/>
        <end position="202"/>
    </location>
</feature>
<keyword evidence="15 19" id="KW-0472">Membrane</keyword>
<comment type="pathway">
    <text evidence="3 18">Phospholipid metabolism; CDP-diacylglycerol biosynthesis; CDP-diacylglycerol from sn-glycerol 3-phosphate: step 3/3.</text>
</comment>
<evidence type="ECO:0000256" key="13">
    <source>
        <dbReference type="ARBA" id="ARBA00022989"/>
    </source>
</evidence>
<feature type="transmembrane region" description="Helical" evidence="19">
    <location>
        <begin position="59"/>
        <end position="78"/>
    </location>
</feature>
<comment type="caution">
    <text evidence="20">The sequence shown here is derived from an EMBL/GenBank/DDBJ whole genome shotgun (WGS) entry which is preliminary data.</text>
</comment>
<feature type="transmembrane region" description="Helical" evidence="19">
    <location>
        <begin position="20"/>
        <end position="47"/>
    </location>
</feature>
<feature type="transmembrane region" description="Helical" evidence="19">
    <location>
        <begin position="115"/>
        <end position="136"/>
    </location>
</feature>
<comment type="catalytic activity">
    <reaction evidence="1 18">
        <text>a 1,2-diacyl-sn-glycero-3-phosphate + CTP + H(+) = a CDP-1,2-diacyl-sn-glycerol + diphosphate</text>
        <dbReference type="Rhea" id="RHEA:16229"/>
        <dbReference type="ChEBI" id="CHEBI:15378"/>
        <dbReference type="ChEBI" id="CHEBI:33019"/>
        <dbReference type="ChEBI" id="CHEBI:37563"/>
        <dbReference type="ChEBI" id="CHEBI:58332"/>
        <dbReference type="ChEBI" id="CHEBI:58608"/>
        <dbReference type="EC" id="2.7.7.41"/>
    </reaction>
</comment>
<evidence type="ECO:0000256" key="11">
    <source>
        <dbReference type="ARBA" id="ARBA00022692"/>
    </source>
</evidence>
<dbReference type="EC" id="2.7.7.41" evidence="6 18"/>
<evidence type="ECO:0000256" key="17">
    <source>
        <dbReference type="ARBA" id="ARBA00023264"/>
    </source>
</evidence>
<gene>
    <name evidence="20" type="primary">cdsA</name>
    <name evidence="20" type="ORF">GCM10017044_24660</name>
</gene>
<dbReference type="InterPro" id="IPR000374">
    <property type="entry name" value="PC_trans"/>
</dbReference>
<evidence type="ECO:0000256" key="10">
    <source>
        <dbReference type="ARBA" id="ARBA00022679"/>
    </source>
</evidence>
<keyword evidence="13 19" id="KW-1133">Transmembrane helix</keyword>
<keyword evidence="14" id="KW-0443">Lipid metabolism</keyword>
<evidence type="ECO:0000256" key="3">
    <source>
        <dbReference type="ARBA" id="ARBA00005119"/>
    </source>
</evidence>
<evidence type="ECO:0000256" key="8">
    <source>
        <dbReference type="ARBA" id="ARBA00022475"/>
    </source>
</evidence>
<keyword evidence="16" id="KW-0594">Phospholipid biosynthesis</keyword>
<feature type="transmembrane region" description="Helical" evidence="19">
    <location>
        <begin position="142"/>
        <end position="163"/>
    </location>
</feature>
<organism evidence="20 21">
    <name type="scientific">Kordiimonas sediminis</name>
    <dbReference type="NCBI Taxonomy" id="1735581"/>
    <lineage>
        <taxon>Bacteria</taxon>
        <taxon>Pseudomonadati</taxon>
        <taxon>Pseudomonadota</taxon>
        <taxon>Alphaproteobacteria</taxon>
        <taxon>Kordiimonadales</taxon>
        <taxon>Kordiimonadaceae</taxon>
        <taxon>Kordiimonas</taxon>
    </lineage>
</organism>
<dbReference type="Pfam" id="PF01148">
    <property type="entry name" value="CTP_transf_1"/>
    <property type="match status" value="1"/>
</dbReference>
<evidence type="ECO:0000256" key="7">
    <source>
        <dbReference type="ARBA" id="ARBA00019373"/>
    </source>
</evidence>
<evidence type="ECO:0000256" key="2">
    <source>
        <dbReference type="ARBA" id="ARBA00004651"/>
    </source>
</evidence>
<dbReference type="PANTHER" id="PTHR46382:SF1">
    <property type="entry name" value="PHOSPHATIDATE CYTIDYLYLTRANSFERASE"/>
    <property type="match status" value="1"/>
</dbReference>
<dbReference type="RefSeq" id="WP_191253396.1">
    <property type="nucleotide sequence ID" value="NZ_BNCI01000002.1"/>
</dbReference>
<evidence type="ECO:0000256" key="18">
    <source>
        <dbReference type="RuleBase" id="RU003938"/>
    </source>
</evidence>
<keyword evidence="12 18" id="KW-0548">Nucleotidyltransferase</keyword>
<reference evidence="20" key="2">
    <citation type="submission" date="2020-09" db="EMBL/GenBank/DDBJ databases">
        <authorList>
            <person name="Sun Q."/>
            <person name="Kim S."/>
        </authorList>
    </citation>
    <scope>NUCLEOTIDE SEQUENCE</scope>
    <source>
        <strain evidence="20">KCTC 42590</strain>
    </source>
</reference>
<comment type="subcellular location">
    <subcellularLocation>
        <location evidence="2">Cell membrane</location>
        <topology evidence="2">Multi-pass membrane protein</topology>
    </subcellularLocation>
</comment>
<comment type="similarity">
    <text evidence="5 18">Belongs to the CDS family.</text>
</comment>
<evidence type="ECO:0000256" key="9">
    <source>
        <dbReference type="ARBA" id="ARBA00022516"/>
    </source>
</evidence>
<keyword evidence="8" id="KW-1003">Cell membrane</keyword>
<evidence type="ECO:0000256" key="1">
    <source>
        <dbReference type="ARBA" id="ARBA00001698"/>
    </source>
</evidence>
<feature type="transmembrane region" description="Helical" evidence="19">
    <location>
        <begin position="208"/>
        <end position="228"/>
    </location>
</feature>
<evidence type="ECO:0000256" key="16">
    <source>
        <dbReference type="ARBA" id="ARBA00023209"/>
    </source>
</evidence>
<dbReference type="AlphaFoldDB" id="A0A919E8F0"/>
<evidence type="ECO:0000256" key="14">
    <source>
        <dbReference type="ARBA" id="ARBA00023098"/>
    </source>
</evidence>
<comment type="pathway">
    <text evidence="4">Lipid metabolism.</text>
</comment>
<keyword evidence="17" id="KW-1208">Phospholipid metabolism</keyword>
<evidence type="ECO:0000256" key="6">
    <source>
        <dbReference type="ARBA" id="ARBA00012487"/>
    </source>
</evidence>
<keyword evidence="11 18" id="KW-0812">Transmembrane</keyword>
<evidence type="ECO:0000256" key="15">
    <source>
        <dbReference type="ARBA" id="ARBA00023136"/>
    </source>
</evidence>
<evidence type="ECO:0000313" key="20">
    <source>
        <dbReference type="EMBL" id="GHF28502.1"/>
    </source>
</evidence>
<feature type="transmembrane region" description="Helical" evidence="19">
    <location>
        <begin position="84"/>
        <end position="103"/>
    </location>
</feature>
<accession>A0A919E8F0</accession>
<keyword evidence="9" id="KW-0444">Lipid biosynthesis</keyword>
<dbReference type="PANTHER" id="PTHR46382">
    <property type="entry name" value="PHOSPHATIDATE CYTIDYLYLTRANSFERASE"/>
    <property type="match status" value="1"/>
</dbReference>
<evidence type="ECO:0000256" key="19">
    <source>
        <dbReference type="SAM" id="Phobius"/>
    </source>
</evidence>
<dbReference type="EMBL" id="BNCI01000002">
    <property type="protein sequence ID" value="GHF28502.1"/>
    <property type="molecule type" value="Genomic_DNA"/>
</dbReference>
<dbReference type="GO" id="GO:0005886">
    <property type="term" value="C:plasma membrane"/>
    <property type="evidence" value="ECO:0007669"/>
    <property type="project" value="UniProtKB-SubCell"/>
</dbReference>
<keyword evidence="10 18" id="KW-0808">Transferase</keyword>
<protein>
    <recommendedName>
        <fullName evidence="7 18">Phosphatidate cytidylyltransferase</fullName>
        <ecNumber evidence="6 18">2.7.7.41</ecNumber>
    </recommendedName>
</protein>
<dbReference type="GO" id="GO:0004605">
    <property type="term" value="F:phosphatidate cytidylyltransferase activity"/>
    <property type="evidence" value="ECO:0007669"/>
    <property type="project" value="UniProtKB-EC"/>
</dbReference>
<dbReference type="PROSITE" id="PS01315">
    <property type="entry name" value="CDS"/>
    <property type="match status" value="1"/>
</dbReference>
<sequence>MPLGLSDNLFKRIIAALVLLPPVIFIILSGGYWLTGLLAVGGVIMFLEWCEVTNIPEKPFRISGIFFILASVMLGHILSGANGITNLILVIFLPFLLIILSIREYDGTEGRGLHITRWGGNGILYVILPLISLSWLRGVEDGAIYLFWTFLIVWATDIGGYFFGKGIGGPKLAPKISPKKTWAGLLGGMLLAAIASGVLAYIINWGDITVICLVSLVVAAIAQMGDLLESAVKRAFGVKDSGGIIPGHGGLLDRVDGLVLAAPAMAIAYDYFAII</sequence>
<evidence type="ECO:0000313" key="21">
    <source>
        <dbReference type="Proteomes" id="UP000630923"/>
    </source>
</evidence>
<keyword evidence="21" id="KW-1185">Reference proteome</keyword>